<feature type="compositionally biased region" description="Low complexity" evidence="1">
    <location>
        <begin position="562"/>
        <end position="575"/>
    </location>
</feature>
<feature type="compositionally biased region" description="Basic and acidic residues" evidence="1">
    <location>
        <begin position="405"/>
        <end position="426"/>
    </location>
</feature>
<dbReference type="PANTHER" id="PTHR23287:SF16">
    <property type="entry name" value="TECTONIN BETA-PROPELLER REPEAT-CONTAINING PROTEIN 2"/>
    <property type="match status" value="1"/>
</dbReference>
<proteinExistence type="predicted"/>
<feature type="region of interest" description="Disordered" evidence="1">
    <location>
        <begin position="399"/>
        <end position="438"/>
    </location>
</feature>
<dbReference type="Proteomes" id="UP001591681">
    <property type="component" value="Unassembled WGS sequence"/>
</dbReference>
<dbReference type="InterPro" id="IPR006624">
    <property type="entry name" value="Beta-propeller_rpt_TECPR"/>
</dbReference>
<feature type="compositionally biased region" description="Polar residues" evidence="1">
    <location>
        <begin position="681"/>
        <end position="697"/>
    </location>
</feature>
<feature type="domain" description="HPS5-like beta-propeller" evidence="2">
    <location>
        <begin position="36"/>
        <end position="343"/>
    </location>
</feature>
<dbReference type="EMBL" id="JBHFQA010000005">
    <property type="protein sequence ID" value="KAL2098974.1"/>
    <property type="molecule type" value="Genomic_DNA"/>
</dbReference>
<gene>
    <name evidence="3" type="ORF">ACEWY4_005454</name>
</gene>
<dbReference type="Pfam" id="PF06462">
    <property type="entry name" value="Hyd_WA"/>
    <property type="match status" value="2"/>
</dbReference>
<evidence type="ECO:0000256" key="1">
    <source>
        <dbReference type="SAM" id="MobiDB-lite"/>
    </source>
</evidence>
<comment type="caution">
    <text evidence="3">The sequence shown here is derived from an EMBL/GenBank/DDBJ whole genome shotgun (WGS) entry which is preliminary data.</text>
</comment>
<protein>
    <recommendedName>
        <fullName evidence="2">HPS5-like beta-propeller domain-containing protein</fullName>
    </recommendedName>
</protein>
<reference evidence="3 4" key="1">
    <citation type="submission" date="2024-09" db="EMBL/GenBank/DDBJ databases">
        <title>A chromosome-level genome assembly of Gray's grenadier anchovy, Coilia grayii.</title>
        <authorList>
            <person name="Fu Z."/>
        </authorList>
    </citation>
    <scope>NUCLEOTIDE SEQUENCE [LARGE SCALE GENOMIC DNA]</scope>
    <source>
        <strain evidence="3">G4</strain>
        <tissue evidence="3">Muscle</tissue>
    </source>
</reference>
<organism evidence="3 4">
    <name type="scientific">Coilia grayii</name>
    <name type="common">Gray's grenadier anchovy</name>
    <dbReference type="NCBI Taxonomy" id="363190"/>
    <lineage>
        <taxon>Eukaryota</taxon>
        <taxon>Metazoa</taxon>
        <taxon>Chordata</taxon>
        <taxon>Craniata</taxon>
        <taxon>Vertebrata</taxon>
        <taxon>Euteleostomi</taxon>
        <taxon>Actinopterygii</taxon>
        <taxon>Neopterygii</taxon>
        <taxon>Teleostei</taxon>
        <taxon>Clupei</taxon>
        <taxon>Clupeiformes</taxon>
        <taxon>Clupeoidei</taxon>
        <taxon>Engraulidae</taxon>
        <taxon>Coilinae</taxon>
        <taxon>Coilia</taxon>
    </lineage>
</organism>
<dbReference type="InterPro" id="IPR056499">
    <property type="entry name" value="Beta-prop_HPS5-like"/>
</dbReference>
<dbReference type="SUPFAM" id="SSF50978">
    <property type="entry name" value="WD40 repeat-like"/>
    <property type="match status" value="1"/>
</dbReference>
<dbReference type="InterPro" id="IPR036322">
    <property type="entry name" value="WD40_repeat_dom_sf"/>
</dbReference>
<name>A0ABD1KIP3_9TELE</name>
<accession>A0ABD1KIP3</accession>
<dbReference type="PANTHER" id="PTHR23287">
    <property type="entry name" value="RUBY-EYE2-LIKE PROTEIN"/>
    <property type="match status" value="1"/>
</dbReference>
<feature type="compositionally biased region" description="Polar residues" evidence="1">
    <location>
        <begin position="585"/>
        <end position="597"/>
    </location>
</feature>
<dbReference type="SMART" id="SM00706">
    <property type="entry name" value="TECPR"/>
    <property type="match status" value="5"/>
</dbReference>
<feature type="region of interest" description="Disordered" evidence="1">
    <location>
        <begin position="666"/>
        <end position="748"/>
    </location>
</feature>
<keyword evidence="4" id="KW-1185">Reference proteome</keyword>
<feature type="region of interest" description="Disordered" evidence="1">
    <location>
        <begin position="461"/>
        <end position="494"/>
    </location>
</feature>
<feature type="compositionally biased region" description="Acidic residues" evidence="1">
    <location>
        <begin position="669"/>
        <end position="679"/>
    </location>
</feature>
<dbReference type="Gene3D" id="2.130.10.10">
    <property type="entry name" value="YVTN repeat-like/Quinoprotein amine dehydrogenase"/>
    <property type="match status" value="1"/>
</dbReference>
<evidence type="ECO:0000313" key="4">
    <source>
        <dbReference type="Proteomes" id="UP001591681"/>
    </source>
</evidence>
<feature type="region of interest" description="Disordered" evidence="1">
    <location>
        <begin position="511"/>
        <end position="650"/>
    </location>
</feature>
<dbReference type="Pfam" id="PF23756">
    <property type="entry name" value="Beta-prop_HPS5"/>
    <property type="match status" value="1"/>
</dbReference>
<sequence length="1200" mass="131537">MATPSPTAPLREFCPLYYLLNAIPAKVQKGFRSVLVYLTALDSNSDYIAVGSSISMLYLYCRRVSQMNKYNLEGKSEVITAVKLLSCFDDLVAVGTASGRVTLFQLVSQLPGRNKQLRRFDVVGLHKSTVTSLAWSANGMKLFSGDDKGKVVFSAIDLDQGVCNPVLLLEEPSAIVQLDYSQRVLLVSTYHRSLLFYTQDQTKQQLGTKPRKSNGKFGACFQPALCKQSDLLVYAARPGLRLWRTDVRGRVEDTHVLRPLFNQEVPQFQLFPRPGPTGGYRPPDRQLGLVTCFLKEGWVLSWNEYSVYILDCTNQVIIGGLESCGDIVSVSCTENEIFILKGDRDIVRISNCPEGLSSNLSELSMRLTSPPSTPSILLLPNGAVETAQPIRTMAIIAEPEEGEGEERPGNGEGEGVEHVEEAHEDSASAGTDMPSQATGPVERLEVAELLALKSSLFTGESRSRSSSVTSWDSMPGTYEYSTSDLSSSRYSTLTPEELQQELVVKAIRVKKRGKRRRQESGSRGNRVLERSSWSESMFVGEGCGGESSGGLSTPLSEPPPDSTSSLLYSSLDLQSNASPDHEGSAPTTADSNLTSDPLAQATGPAALPSDSTQDMECQAGVERSEHDSAAAGENRDDKSEATKPSAAEVRTLDVDLLLECTFSYMQASEEPEKEPEPMEETSSVFTDPADNVNSSSDPADRQHTGTLDLELPIRPLGYSPSPEPSPSPSSDEEDIYGHGMPASASSDRLRDGLDALHLQGTKQQAQEEARLHKDQLAESWMGYSGPGCGILSLVVTDRHVWCLDFKGGLYCSPLPNGGLSWQKFEENVQQMAISPSGSLLWKVEQKTMTAYACGKVTIKGKRHWYKALTETSCVALSEDTAWIIRTNGDLYLQTGLSVDRPCARSVKVECPCPLSQLCARGGVVWALSEQRGLFYREGLSAYCPEGEVWKNDKISENQTLEPMCIALGENNTLWALDTNGSLWFRTGISTKLPQGEDQHWWQVNITDYVVFDQGSLFQTLIHATQSMATATRAPVERVAECLRVAFLSQHSQCQPSLISTNASGVWIASGRNDFHVAKGSLIGTYWRSVVPRGTASATKWAFVFSSAVPCKEGSFLWLGQSRKDLFCMWDGDAQLRPSTVQLPPDTEMVHLSACHDALWGLDHHGRVHIRPLSISCPIGMHWTLLDLSQLGEYGHTHTHI</sequence>
<dbReference type="InterPro" id="IPR015943">
    <property type="entry name" value="WD40/YVTN_repeat-like_dom_sf"/>
</dbReference>
<dbReference type="AlphaFoldDB" id="A0ABD1KIP3"/>
<evidence type="ECO:0000259" key="2">
    <source>
        <dbReference type="Pfam" id="PF23756"/>
    </source>
</evidence>
<feature type="compositionally biased region" description="Basic and acidic residues" evidence="1">
    <location>
        <begin position="622"/>
        <end position="641"/>
    </location>
</feature>
<evidence type="ECO:0000313" key="3">
    <source>
        <dbReference type="EMBL" id="KAL2098974.1"/>
    </source>
</evidence>